<comment type="caution">
    <text evidence="3">The sequence shown here is derived from an EMBL/GenBank/DDBJ whole genome shotgun (WGS) entry which is preliminary data.</text>
</comment>
<protein>
    <submittedName>
        <fullName evidence="3">Glycogen debranching N-terminal domain-containing protein</fullName>
    </submittedName>
</protein>
<dbReference type="SUPFAM" id="SSF48208">
    <property type="entry name" value="Six-hairpin glycosidases"/>
    <property type="match status" value="1"/>
</dbReference>
<proteinExistence type="predicted"/>
<feature type="domain" description="Putative glycogen debranching enzyme N-terminal" evidence="1">
    <location>
        <begin position="31"/>
        <end position="221"/>
    </location>
</feature>
<sequence>MHDRSLPDLMDDKTFPVAAGASNAEDRPHTLKSDDCFAIFAVNGDMSGRSEGVFYHDTRHLSRMTVMLDGARPRLLTGAISTDNATLVCDLAGPAPEGRTDMGDEGNEISLRREIFLWRDTRHDLLTIGNWARTTQTITLDIAFAADFADLFEIRGTPRQRHGTMEAAGVAPHGATLACTGLDGVRRWTRLDFEPKPDRIEPGAAHYRRRLEPGETIRIAIAVQSGAEDDRPAITRFGTAREAARRARRDLRRQSARIVSDNAVANAALLRARDDLIMLTTQTPHGPYPYAGVPWFSTAFGRDAIITAMQTLWLAPALARGVLAYLAANQAQGFDPAADAEPGKILHEARDGEMARLGEVPFRRYYGSVDATPLFVMLAGAYHARTHDTAFIREIWPNIEAALGWIDGPGDEDGDGFVEYGRKTGHGLANQGWKDSRDSIFHADGALATGPIALCEVQGYVYAAKSAGAALARALGAPDQAARLAGDAAGLRERFDQRFWDEELGFYVLALDGAKRPCRVLASNAGHALFSGIALPERAGRVAARLMGEDFFSGWGVRTLARGQPRFNPMSYHNGSVWPHDNALIGLGLARYGRHAEAARLFDAMLATAAWADRYRLPELFCGFPRQRGVSPTAYPVACAPQAWAAATLPALLDACLDLRLDPACATAVSGAPCLPATMGRLRVDRLAVGGQRLAVSFQRGSEGTVTVT</sequence>
<dbReference type="Pfam" id="PF22422">
    <property type="entry name" value="MGH1-like_GH"/>
    <property type="match status" value="1"/>
</dbReference>
<evidence type="ECO:0000313" key="4">
    <source>
        <dbReference type="Proteomes" id="UP001279553"/>
    </source>
</evidence>
<dbReference type="AlphaFoldDB" id="A0AAW9DU43"/>
<dbReference type="InterPro" id="IPR012341">
    <property type="entry name" value="6hp_glycosidase-like_sf"/>
</dbReference>
<dbReference type="InterPro" id="IPR008928">
    <property type="entry name" value="6-hairpin_glycosidase_sf"/>
</dbReference>
<organism evidence="3 4">
    <name type="scientific">Acidiphilium acidophilum</name>
    <name type="common">Thiobacillus acidophilus</name>
    <dbReference type="NCBI Taxonomy" id="76588"/>
    <lineage>
        <taxon>Bacteria</taxon>
        <taxon>Pseudomonadati</taxon>
        <taxon>Pseudomonadota</taxon>
        <taxon>Alphaproteobacteria</taxon>
        <taxon>Acetobacterales</taxon>
        <taxon>Acidocellaceae</taxon>
        <taxon>Acidiphilium</taxon>
    </lineage>
</organism>
<dbReference type="InterPro" id="IPR054491">
    <property type="entry name" value="MGH1-like_GH"/>
</dbReference>
<keyword evidence="4" id="KW-1185">Reference proteome</keyword>
<feature type="domain" description="Mannosylglycerate hydrolase MGH1-like glycoside hydrolase" evidence="2">
    <location>
        <begin position="303"/>
        <end position="610"/>
    </location>
</feature>
<gene>
    <name evidence="3" type="ORF">SIL87_16745</name>
</gene>
<reference evidence="3 4" key="1">
    <citation type="submission" date="2023-11" db="EMBL/GenBank/DDBJ databases">
        <title>MicrobeMod: A computational toolkit for identifying prokaryotic methylation and restriction-modification with nanopore sequencing.</title>
        <authorList>
            <person name="Crits-Christoph A."/>
            <person name="Kang S.C."/>
            <person name="Lee H."/>
            <person name="Ostrov N."/>
        </authorList>
    </citation>
    <scope>NUCLEOTIDE SEQUENCE [LARGE SCALE GENOMIC DNA]</scope>
    <source>
        <strain evidence="3 4">DSMZ 700</strain>
    </source>
</reference>
<evidence type="ECO:0000259" key="1">
    <source>
        <dbReference type="Pfam" id="PF14742"/>
    </source>
</evidence>
<dbReference type="Proteomes" id="UP001279553">
    <property type="component" value="Unassembled WGS sequence"/>
</dbReference>
<dbReference type="Pfam" id="PF14742">
    <property type="entry name" value="GDE_N_bis"/>
    <property type="match status" value="1"/>
</dbReference>
<dbReference type="RefSeq" id="WP_319615258.1">
    <property type="nucleotide sequence ID" value="NZ_JAWXYB010000018.1"/>
</dbReference>
<dbReference type="GO" id="GO:0005975">
    <property type="term" value="P:carbohydrate metabolic process"/>
    <property type="evidence" value="ECO:0007669"/>
    <property type="project" value="InterPro"/>
</dbReference>
<evidence type="ECO:0000313" key="3">
    <source>
        <dbReference type="EMBL" id="MDX5932406.1"/>
    </source>
</evidence>
<name>A0AAW9DU43_ACIAO</name>
<dbReference type="EMBL" id="JAWXYB010000018">
    <property type="protein sequence ID" value="MDX5932406.1"/>
    <property type="molecule type" value="Genomic_DNA"/>
</dbReference>
<accession>A0AAW9DU43</accession>
<dbReference type="InterPro" id="IPR032856">
    <property type="entry name" value="GDE_N_bis"/>
</dbReference>
<evidence type="ECO:0000259" key="2">
    <source>
        <dbReference type="Pfam" id="PF22422"/>
    </source>
</evidence>
<dbReference type="Gene3D" id="1.50.10.10">
    <property type="match status" value="1"/>
</dbReference>